<feature type="transmembrane region" description="Helical" evidence="2">
    <location>
        <begin position="67"/>
        <end position="84"/>
    </location>
</feature>
<feature type="region of interest" description="Disordered" evidence="1">
    <location>
        <begin position="429"/>
        <end position="449"/>
    </location>
</feature>
<keyword evidence="2" id="KW-1133">Transmembrane helix</keyword>
<proteinExistence type="predicted"/>
<feature type="transmembrane region" description="Helical" evidence="2">
    <location>
        <begin position="392"/>
        <end position="413"/>
    </location>
</feature>
<dbReference type="AlphaFoldDB" id="A0A5P2D4Q4"/>
<feature type="transmembrane region" description="Helical" evidence="2">
    <location>
        <begin position="367"/>
        <end position="386"/>
    </location>
</feature>
<keyword evidence="2" id="KW-0472">Membrane</keyword>
<evidence type="ECO:0000313" key="3">
    <source>
        <dbReference type="EMBL" id="QES50076.1"/>
    </source>
</evidence>
<accession>A0A5P2D4Q4</accession>
<protein>
    <submittedName>
        <fullName evidence="3">Uncharacterized protein</fullName>
    </submittedName>
</protein>
<reference evidence="3 4" key="1">
    <citation type="submission" date="2018-05" db="EMBL/GenBank/DDBJ databases">
        <title>Streptomyces venezuelae.</title>
        <authorList>
            <person name="Kim W."/>
            <person name="Lee N."/>
            <person name="Cho B.-K."/>
        </authorList>
    </citation>
    <scope>NUCLEOTIDE SEQUENCE [LARGE SCALE GENOMIC DNA]</scope>
    <source>
        <strain evidence="3 4">ATCC 21782</strain>
    </source>
</reference>
<keyword evidence="2" id="KW-0812">Transmembrane</keyword>
<gene>
    <name evidence="3" type="ORF">DEJ50_21850</name>
</gene>
<evidence type="ECO:0000256" key="2">
    <source>
        <dbReference type="SAM" id="Phobius"/>
    </source>
</evidence>
<feature type="transmembrane region" description="Helical" evidence="2">
    <location>
        <begin position="199"/>
        <end position="219"/>
    </location>
</feature>
<name>A0A5P2D4Q4_STRVZ</name>
<dbReference type="EMBL" id="CP029190">
    <property type="protein sequence ID" value="QES50076.1"/>
    <property type="molecule type" value="Genomic_DNA"/>
</dbReference>
<evidence type="ECO:0000313" key="4">
    <source>
        <dbReference type="Proteomes" id="UP000325211"/>
    </source>
</evidence>
<evidence type="ECO:0000256" key="1">
    <source>
        <dbReference type="SAM" id="MobiDB-lite"/>
    </source>
</evidence>
<organism evidence="3 4">
    <name type="scientific">Streptomyces venezuelae</name>
    <dbReference type="NCBI Taxonomy" id="54571"/>
    <lineage>
        <taxon>Bacteria</taxon>
        <taxon>Bacillati</taxon>
        <taxon>Actinomycetota</taxon>
        <taxon>Actinomycetes</taxon>
        <taxon>Kitasatosporales</taxon>
        <taxon>Streptomycetaceae</taxon>
        <taxon>Streptomyces</taxon>
    </lineage>
</organism>
<dbReference type="Proteomes" id="UP000325211">
    <property type="component" value="Chromosome"/>
</dbReference>
<sequence>MALWRVLFRAGPPLPGPWLAVLGSAAVLCAAGWVGAAVRPVRPPRAVPAEPPPGPPARMPWRAAGRLRVAGLVCCVLFLPMLLVDLGLRPDGAEARRIAVLREAGAIVDEARIEAVHRRNPRTDLTVRVPGLAVSGHESVRVTGAVVDGRPAVGGRVQVLHVPGSPGLGGYVDEAGVLARYAADAPAGWAPRFFPGSELLFFLPVIGLLGTAVLALVVLRPPAGVRALRADARTPGRQVWGVRAEVRVARRTVQPATGRTGRTWLAFTTADGVEFKAGGEPGPVDHDLAAVAAELTGRPGWLCGRAHHGKLSGPQPVCFATDTGDAVWLLLDPSTFRRVLRGRVARVATEHRVRLLRPRAEVRLRSHLPWLAGVFAAWVLLLPVLLTPSGHGRSWLLAGLSAAAFAGALALLFHGRSAGRAAGAGWETVPARARRAPRPRTEPRASVGP</sequence>
<feature type="transmembrane region" description="Helical" evidence="2">
    <location>
        <begin position="18"/>
        <end position="38"/>
    </location>
</feature>